<dbReference type="Proteomes" id="UP000009046">
    <property type="component" value="Unassembled WGS sequence"/>
</dbReference>
<evidence type="ECO:0000313" key="10">
    <source>
        <dbReference type="Proteomes" id="UP000009046"/>
    </source>
</evidence>
<dbReference type="PANTHER" id="PTHR13024">
    <property type="entry name" value="MICROSOMAL TRIGLYCERIDE TRANSFER PROTEIN, LARGE SUBUNIT"/>
    <property type="match status" value="1"/>
</dbReference>
<dbReference type="GO" id="GO:0008289">
    <property type="term" value="F:lipid binding"/>
    <property type="evidence" value="ECO:0007669"/>
    <property type="project" value="InterPro"/>
</dbReference>
<dbReference type="OrthoDB" id="5865932at2759"/>
<evidence type="ECO:0000256" key="3">
    <source>
        <dbReference type="ARBA" id="ARBA00022729"/>
    </source>
</evidence>
<dbReference type="VEuPathDB" id="VectorBase:PHUM189990"/>
<dbReference type="AlphaFoldDB" id="E0VGP3"/>
<dbReference type="HOGENOM" id="CLU_014703_0_0_1"/>
<evidence type="ECO:0000256" key="2">
    <source>
        <dbReference type="ARBA" id="ARBA00022448"/>
    </source>
</evidence>
<dbReference type="KEGG" id="phu:Phum_PHUM189990"/>
<dbReference type="FunCoup" id="E0VGP3">
    <property type="interactions" value="388"/>
</dbReference>
<dbReference type="SMART" id="SM00638">
    <property type="entry name" value="LPD_N"/>
    <property type="match status" value="1"/>
</dbReference>
<dbReference type="InterPro" id="IPR015816">
    <property type="entry name" value="Vitellinogen_b-sht_N"/>
</dbReference>
<gene>
    <name evidence="9" type="primary">8240127</name>
    <name evidence="8" type="ORF">Phum_PHUM189990</name>
</gene>
<dbReference type="InterPro" id="IPR039988">
    <property type="entry name" value="MTTP"/>
</dbReference>
<dbReference type="CTD" id="8240127"/>
<dbReference type="GO" id="GO:0042157">
    <property type="term" value="P:lipoprotein metabolic process"/>
    <property type="evidence" value="ECO:0007669"/>
    <property type="project" value="TreeGrafter"/>
</dbReference>
<dbReference type="InParanoid" id="E0VGP3"/>
<dbReference type="Gene3D" id="2.30.230.10">
    <property type="entry name" value="Lipovitellin, beta-sheet shell regions, chain A"/>
    <property type="match status" value="1"/>
</dbReference>
<organism>
    <name type="scientific">Pediculus humanus subsp. corporis</name>
    <name type="common">Body louse</name>
    <dbReference type="NCBI Taxonomy" id="121224"/>
    <lineage>
        <taxon>Eukaryota</taxon>
        <taxon>Metazoa</taxon>
        <taxon>Ecdysozoa</taxon>
        <taxon>Arthropoda</taxon>
        <taxon>Hexapoda</taxon>
        <taxon>Insecta</taxon>
        <taxon>Pterygota</taxon>
        <taxon>Neoptera</taxon>
        <taxon>Paraneoptera</taxon>
        <taxon>Psocodea</taxon>
        <taxon>Troctomorpha</taxon>
        <taxon>Phthiraptera</taxon>
        <taxon>Anoplura</taxon>
        <taxon>Pediculidae</taxon>
        <taxon>Pediculus</taxon>
    </lineage>
</organism>
<dbReference type="EnsemblMetazoa" id="PHUM189990-RA">
    <property type="protein sequence ID" value="PHUM189990-PA"/>
    <property type="gene ID" value="PHUM189990"/>
</dbReference>
<keyword evidence="2" id="KW-0813">Transport</keyword>
<comment type="caution">
    <text evidence="5">Lacks conserved residue(s) required for the propagation of feature annotation.</text>
</comment>
<dbReference type="SUPFAM" id="SSF48431">
    <property type="entry name" value="Lipovitellin-phosvitin complex, superhelical domain"/>
    <property type="match status" value="1"/>
</dbReference>
<evidence type="ECO:0000256" key="5">
    <source>
        <dbReference type="PROSITE-ProRule" id="PRU00557"/>
    </source>
</evidence>
<dbReference type="InterPro" id="IPR045811">
    <property type="entry name" value="MTP_lip-bd"/>
</dbReference>
<dbReference type="Pfam" id="PF01347">
    <property type="entry name" value="Vitellogenin_N"/>
    <property type="match status" value="1"/>
</dbReference>
<evidence type="ECO:0000313" key="8">
    <source>
        <dbReference type="EMBL" id="EEB12549.1"/>
    </source>
</evidence>
<reference evidence="8" key="1">
    <citation type="submission" date="2007-04" db="EMBL/GenBank/DDBJ databases">
        <title>Annotation of Pediculus humanus corporis strain USDA.</title>
        <authorList>
            <person name="Kirkness E."/>
            <person name="Hannick L."/>
            <person name="Hass B."/>
            <person name="Bruggner R."/>
            <person name="Lawson D."/>
            <person name="Bidwell S."/>
            <person name="Joardar V."/>
            <person name="Caler E."/>
            <person name="Walenz B."/>
            <person name="Inman J."/>
            <person name="Schobel S."/>
            <person name="Galinsky K."/>
            <person name="Amedeo P."/>
            <person name="Strausberg R."/>
        </authorList>
    </citation>
    <scope>NUCLEOTIDE SEQUENCE</scope>
    <source>
        <strain evidence="8">USDA</strain>
    </source>
</reference>
<proteinExistence type="predicted"/>
<dbReference type="InterPro" id="IPR015819">
    <property type="entry name" value="Lipid_transp_b-sht_shell"/>
</dbReference>
<dbReference type="GO" id="GO:0005783">
    <property type="term" value="C:endoplasmic reticulum"/>
    <property type="evidence" value="ECO:0007669"/>
    <property type="project" value="UniProtKB-SubCell"/>
</dbReference>
<evidence type="ECO:0000313" key="9">
    <source>
        <dbReference type="EnsemblMetazoa" id="PHUM189990-PA"/>
    </source>
</evidence>
<dbReference type="OMA" id="HVWGGSA"/>
<dbReference type="GO" id="GO:0005548">
    <property type="term" value="F:phospholipid transporter activity"/>
    <property type="evidence" value="ECO:0007669"/>
    <property type="project" value="InterPro"/>
</dbReference>
<evidence type="ECO:0000256" key="6">
    <source>
        <dbReference type="SAM" id="Phobius"/>
    </source>
</evidence>
<keyword evidence="6" id="KW-0812">Transmembrane</keyword>
<reference evidence="9" key="3">
    <citation type="submission" date="2021-02" db="UniProtKB">
        <authorList>
            <consortium name="EnsemblMetazoa"/>
        </authorList>
    </citation>
    <scope>IDENTIFICATION</scope>
    <source>
        <strain evidence="9">USDA</strain>
    </source>
</reference>
<keyword evidence="4" id="KW-0256">Endoplasmic reticulum</keyword>
<keyword evidence="6" id="KW-1133">Transmembrane helix</keyword>
<dbReference type="SUPFAM" id="SSF56968">
    <property type="entry name" value="Lipovitellin-phosvitin complex, beta-sheet shell regions"/>
    <property type="match status" value="1"/>
</dbReference>
<keyword evidence="6" id="KW-0472">Membrane</keyword>
<dbReference type="EMBL" id="DS235150">
    <property type="protein sequence ID" value="EEB12549.1"/>
    <property type="molecule type" value="Genomic_DNA"/>
</dbReference>
<evidence type="ECO:0000256" key="1">
    <source>
        <dbReference type="ARBA" id="ARBA00004240"/>
    </source>
</evidence>
<accession>E0VGP3</accession>
<comment type="subcellular location">
    <subcellularLocation>
        <location evidence="1">Endoplasmic reticulum</location>
    </subcellularLocation>
</comment>
<dbReference type="STRING" id="121224.E0VGP3"/>
<dbReference type="InterPro" id="IPR001747">
    <property type="entry name" value="Vitellogenin_N"/>
</dbReference>
<dbReference type="PANTHER" id="PTHR13024:SF0">
    <property type="entry name" value="MICROSOMAL TRIACYLGLYCEROL TRANSFER PROTEIN"/>
    <property type="match status" value="1"/>
</dbReference>
<dbReference type="RefSeq" id="XP_002425287.1">
    <property type="nucleotide sequence ID" value="XM_002425242.1"/>
</dbReference>
<dbReference type="GO" id="GO:0016323">
    <property type="term" value="C:basolateral plasma membrane"/>
    <property type="evidence" value="ECO:0007669"/>
    <property type="project" value="TreeGrafter"/>
</dbReference>
<keyword evidence="10" id="KW-1185">Reference proteome</keyword>
<dbReference type="Pfam" id="PF19444">
    <property type="entry name" value="MTP_lip_bd"/>
    <property type="match status" value="1"/>
</dbReference>
<dbReference type="EMBL" id="AAZO01002205">
    <property type="status" value="NOT_ANNOTATED_CDS"/>
    <property type="molecule type" value="Genomic_DNA"/>
</dbReference>
<dbReference type="GeneID" id="8240127"/>
<dbReference type="InterPro" id="IPR011030">
    <property type="entry name" value="Lipovitellin_superhlx_dom"/>
</dbReference>
<feature type="domain" description="Vitellogenin" evidence="7">
    <location>
        <begin position="46"/>
        <end position="681"/>
    </location>
</feature>
<name>E0VGP3_PEDHC</name>
<protein>
    <submittedName>
        <fullName evidence="8">Microsomal triglyceride transfer protein large subunit, putative</fullName>
    </submittedName>
</protein>
<keyword evidence="3" id="KW-0732">Signal</keyword>
<feature type="transmembrane region" description="Helical" evidence="6">
    <location>
        <begin position="12"/>
        <end position="32"/>
    </location>
</feature>
<reference evidence="8" key="2">
    <citation type="submission" date="2007-04" db="EMBL/GenBank/DDBJ databases">
        <title>The genome of the human body louse.</title>
        <authorList>
            <consortium name="The Human Body Louse Genome Consortium"/>
            <person name="Kirkness E."/>
            <person name="Walenz B."/>
            <person name="Hass B."/>
            <person name="Bruggner R."/>
            <person name="Strausberg R."/>
        </authorList>
    </citation>
    <scope>NUCLEOTIDE SEQUENCE</scope>
    <source>
        <strain evidence="8">USDA</strain>
    </source>
</reference>
<dbReference type="eggNOG" id="KOG4337">
    <property type="taxonomic scope" value="Eukaryota"/>
</dbReference>
<dbReference type="PROSITE" id="PS51211">
    <property type="entry name" value="VITELLOGENIN"/>
    <property type="match status" value="1"/>
</dbReference>
<evidence type="ECO:0000256" key="4">
    <source>
        <dbReference type="ARBA" id="ARBA00022824"/>
    </source>
</evidence>
<sequence length="915" mass="103479">MNPLINLNFFNNALFLTIVSTYLFICNAFILFSHSSASSHGNAQLFDLNSGYLYQLTTTIILNESEFVVAKGKDVGYQIQCDVIVGVPWQNPNDKNEKLFEMKVKEPKLLVQSKKENVHHRGFEVHKSKLDEIVIHPFLVHWKNGKINGVYIYEKENLSFENFNKGIASLFQFQVTDTEIEERDASGNCLVSYKTIDSFSFSKTKTNCQSSHGRNKKKSFEPVLNANVTSSRTYTYKLSENINAVESVTSFEHHNVIMPIKKEAGGSVLATQYLVLNGNPFKVESLKSSNLENALTEYSTAGKFKLVKQDLELRSPSTNCDQEDCPSLPKLIKENRENLSENNLGTSKSASAFVKLLSAARTASKDDLAKAFKGSKNKEILTQLCDLAGAVQTKESHEIIMKLIKLNSFEDFDKIERYLWSLANGIRPEESVLKDIFKMTKMKHDNEKLEETLILTTAAMAHRFYKYYQDENHPLVKEISDYVLNQLENCQDEYCKVKYLKTLRNLKLSRSIPVCASHALKGKTKPGVEGMKCLKSFESSFWNDNVLDTAQRIYFQVGKKYDSSSRTLALDILLESNPSREILKDLLLSLAERDREYEVKQYLVQRVKEISERNDEFFKLVNSIKKELADVLGNYNVAAQRGLTTAFSRSFLNDEYRNGSLSTVLEISKGLLKRGIVDVVVENGGKSTSLFSLGLFAGGLSSFISSDGESEEQEENDVATAGMELSVLNAQIRPFVFFSGQGELMGHVWSGTASEKTPAYQAIILAIDYLENIPLQNGFLLNLEVLGSVSFDLSGQIEISLWNKNAHSLVEKDAGMSLQGQMRVNSDFVKTKLEFNVESEMKLNLQSDINFYDGNSLCMQLSQPEVTVMHSIYKYERIIGENHRVKRKKQFKKIVPGRSFVLNKKNNDMCKIIFS</sequence>
<dbReference type="Gene3D" id="1.25.10.20">
    <property type="entry name" value="Vitellinogen, superhelical"/>
    <property type="match status" value="1"/>
</dbReference>
<evidence type="ECO:0000259" key="7">
    <source>
        <dbReference type="PROSITE" id="PS51211"/>
    </source>
</evidence>
<dbReference type="GO" id="GO:0005794">
    <property type="term" value="C:Golgi apparatus"/>
    <property type="evidence" value="ECO:0007669"/>
    <property type="project" value="TreeGrafter"/>
</dbReference>